<name>D3B3G5_HETP5</name>
<dbReference type="PANTHER" id="PTHR46809:SF2">
    <property type="entry name" value="GH21273P"/>
    <property type="match status" value="1"/>
</dbReference>
<evidence type="ECO:0000256" key="2">
    <source>
        <dbReference type="ARBA" id="ARBA00022737"/>
    </source>
</evidence>
<keyword evidence="1 3" id="KW-0732">Signal</keyword>
<protein>
    <recommendedName>
        <fullName evidence="4">MIR domain-containing protein</fullName>
    </recommendedName>
</protein>
<gene>
    <name evidence="5" type="ORF">PPL_02933</name>
</gene>
<feature type="signal peptide" evidence="3">
    <location>
        <begin position="1"/>
        <end position="21"/>
    </location>
</feature>
<dbReference type="FunCoup" id="D3B3G5">
    <property type="interactions" value="416"/>
</dbReference>
<feature type="domain" description="MIR" evidence="4">
    <location>
        <begin position="150"/>
        <end position="205"/>
    </location>
</feature>
<dbReference type="Pfam" id="PF02815">
    <property type="entry name" value="MIR"/>
    <property type="match status" value="1"/>
</dbReference>
<dbReference type="InterPro" id="IPR016093">
    <property type="entry name" value="MIR_motif"/>
</dbReference>
<accession>D3B3G5</accession>
<evidence type="ECO:0000256" key="3">
    <source>
        <dbReference type="SAM" id="SignalP"/>
    </source>
</evidence>
<dbReference type="Proteomes" id="UP000001396">
    <property type="component" value="Unassembled WGS sequence"/>
</dbReference>
<evidence type="ECO:0000256" key="1">
    <source>
        <dbReference type="ARBA" id="ARBA00022729"/>
    </source>
</evidence>
<reference evidence="5 6" key="1">
    <citation type="journal article" date="2011" name="Genome Res.">
        <title>Phylogeny-wide analysis of social amoeba genomes highlights ancient origins for complex intercellular communication.</title>
        <authorList>
            <person name="Heidel A.J."/>
            <person name="Lawal H.M."/>
            <person name="Felder M."/>
            <person name="Schilde C."/>
            <person name="Helps N.R."/>
            <person name="Tunggal B."/>
            <person name="Rivero F."/>
            <person name="John U."/>
            <person name="Schleicher M."/>
            <person name="Eichinger L."/>
            <person name="Platzer M."/>
            <person name="Noegel A.A."/>
            <person name="Schaap P."/>
            <person name="Gloeckner G."/>
        </authorList>
    </citation>
    <scope>NUCLEOTIDE SEQUENCE [LARGE SCALE GENOMIC DNA]</scope>
    <source>
        <strain evidence="6">ATCC 26659 / Pp 5 / PN500</strain>
    </source>
</reference>
<dbReference type="InParanoid" id="D3B3G5"/>
<dbReference type="AlphaFoldDB" id="D3B3G5"/>
<dbReference type="EMBL" id="ADBJ01000010">
    <property type="protein sequence ID" value="EFA83863.1"/>
    <property type="molecule type" value="Genomic_DNA"/>
</dbReference>
<dbReference type="Gene3D" id="2.80.10.50">
    <property type="match status" value="1"/>
</dbReference>
<evidence type="ECO:0000313" key="5">
    <source>
        <dbReference type="EMBL" id="EFA83863.1"/>
    </source>
</evidence>
<dbReference type="GeneID" id="31358456"/>
<feature type="domain" description="MIR" evidence="4">
    <location>
        <begin position="93"/>
        <end position="148"/>
    </location>
</feature>
<sequence length="214" mass="23834">MKSFVVVALLLSCIFINLAFADYEDHAITKVTYGSIVKLGHVPTKFRLHSHKVSYGNTGGGSGQQSVTGFPDNDDTNSLWTIKAAHGEYKPQGTIVKNGDTIRLIHLNTKKNLHSHLAVSPLTKNNEVSCFGENGEGDTGDNWKVELIDSKEWNRSSVFRLQHIDTKAYMVANANAKYQHPIPGQLEVSCVAKKNDDGKWKVEEGIYFEEREDL</sequence>
<feature type="chain" id="PRO_5003041886" description="MIR domain-containing protein" evidence="3">
    <location>
        <begin position="22"/>
        <end position="214"/>
    </location>
</feature>
<comment type="caution">
    <text evidence="5">The sequence shown here is derived from an EMBL/GenBank/DDBJ whole genome shotgun (WGS) entry which is preliminary data.</text>
</comment>
<dbReference type="RefSeq" id="XP_020435980.1">
    <property type="nucleotide sequence ID" value="XM_020573908.1"/>
</dbReference>
<keyword evidence="2" id="KW-0677">Repeat</keyword>
<dbReference type="SUPFAM" id="SSF82109">
    <property type="entry name" value="MIR domain"/>
    <property type="match status" value="1"/>
</dbReference>
<proteinExistence type="predicted"/>
<dbReference type="STRING" id="670386.D3B3G5"/>
<feature type="domain" description="MIR" evidence="4">
    <location>
        <begin position="28"/>
        <end position="85"/>
    </location>
</feature>
<dbReference type="SMART" id="SM00472">
    <property type="entry name" value="MIR"/>
    <property type="match status" value="3"/>
</dbReference>
<dbReference type="PROSITE" id="PS50919">
    <property type="entry name" value="MIR"/>
    <property type="match status" value="3"/>
</dbReference>
<evidence type="ECO:0000313" key="6">
    <source>
        <dbReference type="Proteomes" id="UP000001396"/>
    </source>
</evidence>
<evidence type="ECO:0000259" key="4">
    <source>
        <dbReference type="PROSITE" id="PS50919"/>
    </source>
</evidence>
<dbReference type="OMA" id="NYWRAME"/>
<dbReference type="PANTHER" id="PTHR46809">
    <property type="entry name" value="STROMAL CELL-DERIVED FACTOR 2-LIKE PROTEIN"/>
    <property type="match status" value="1"/>
</dbReference>
<dbReference type="InterPro" id="IPR036300">
    <property type="entry name" value="MIR_dom_sf"/>
</dbReference>
<keyword evidence="6" id="KW-1185">Reference proteome</keyword>
<organism evidence="5 6">
    <name type="scientific">Heterostelium pallidum (strain ATCC 26659 / Pp 5 / PN500)</name>
    <name type="common">Cellular slime mold</name>
    <name type="synonym">Polysphondylium pallidum</name>
    <dbReference type="NCBI Taxonomy" id="670386"/>
    <lineage>
        <taxon>Eukaryota</taxon>
        <taxon>Amoebozoa</taxon>
        <taxon>Evosea</taxon>
        <taxon>Eumycetozoa</taxon>
        <taxon>Dictyostelia</taxon>
        <taxon>Acytosteliales</taxon>
        <taxon>Acytosteliaceae</taxon>
        <taxon>Heterostelium</taxon>
    </lineage>
</organism>